<evidence type="ECO:0000256" key="1">
    <source>
        <dbReference type="SAM" id="MobiDB-lite"/>
    </source>
</evidence>
<feature type="region of interest" description="Disordered" evidence="1">
    <location>
        <begin position="125"/>
        <end position="162"/>
    </location>
</feature>
<comment type="caution">
    <text evidence="2">The sequence shown here is derived from an EMBL/GenBank/DDBJ whole genome shotgun (WGS) entry which is preliminary data.</text>
</comment>
<reference evidence="2" key="1">
    <citation type="journal article" date="2020" name="Stud. Mycol.">
        <title>101 Dothideomycetes genomes: a test case for predicting lifestyles and emergence of pathogens.</title>
        <authorList>
            <person name="Haridas S."/>
            <person name="Albert R."/>
            <person name="Binder M."/>
            <person name="Bloem J."/>
            <person name="Labutti K."/>
            <person name="Salamov A."/>
            <person name="Andreopoulos B."/>
            <person name="Baker S."/>
            <person name="Barry K."/>
            <person name="Bills G."/>
            <person name="Bluhm B."/>
            <person name="Cannon C."/>
            <person name="Castanera R."/>
            <person name="Culley D."/>
            <person name="Daum C."/>
            <person name="Ezra D."/>
            <person name="Gonzalez J."/>
            <person name="Henrissat B."/>
            <person name="Kuo A."/>
            <person name="Liang C."/>
            <person name="Lipzen A."/>
            <person name="Lutzoni F."/>
            <person name="Magnuson J."/>
            <person name="Mondo S."/>
            <person name="Nolan M."/>
            <person name="Ohm R."/>
            <person name="Pangilinan J."/>
            <person name="Park H.-J."/>
            <person name="Ramirez L."/>
            <person name="Alfaro M."/>
            <person name="Sun H."/>
            <person name="Tritt A."/>
            <person name="Yoshinaga Y."/>
            <person name="Zwiers L.-H."/>
            <person name="Turgeon B."/>
            <person name="Goodwin S."/>
            <person name="Spatafora J."/>
            <person name="Crous P."/>
            <person name="Grigoriev I."/>
        </authorList>
    </citation>
    <scope>NUCLEOTIDE SEQUENCE</scope>
    <source>
        <strain evidence="2">CBS 130266</strain>
    </source>
</reference>
<dbReference type="AlphaFoldDB" id="A0A9P4U5A8"/>
<sequence length="300" mass="33903">MIPIKHRISDEDEDLDIPNKLIKLEEPSPPTTQKSYHQDATPPARPTDLDGKDDPLPFANFRSRQIEDSVMLDIFSEDMSTSKETPSSESGILTPESLPPQEDNHNEDHKDQQRTVEFDDTIYYEPDDHSLGQHGSSNSAGMRRYTRMTSGQIKEQRPDKLRKEVDFPSARKGVLSVLYNKHQQRKPIKSLQHCDTKFRLISSFINSISNALNENSPWRSKLNGLVCLRDVGYEIAGLEGSRYAEELREMFQRSGVLGDAINHVFECLGEAGLALVGKEEDGLLLVRAVNLLLEFCMMGS</sequence>
<name>A0A9P4U5A8_9PEZI</name>
<accession>A0A9P4U5A8</accession>
<gene>
    <name evidence="2" type="ORF">EJ08DRAFT_691221</name>
</gene>
<organism evidence="2 3">
    <name type="scientific">Tothia fuscella</name>
    <dbReference type="NCBI Taxonomy" id="1048955"/>
    <lineage>
        <taxon>Eukaryota</taxon>
        <taxon>Fungi</taxon>
        <taxon>Dikarya</taxon>
        <taxon>Ascomycota</taxon>
        <taxon>Pezizomycotina</taxon>
        <taxon>Dothideomycetes</taxon>
        <taxon>Pleosporomycetidae</taxon>
        <taxon>Venturiales</taxon>
        <taxon>Cylindrosympodiaceae</taxon>
        <taxon>Tothia</taxon>
    </lineage>
</organism>
<feature type="compositionally biased region" description="Polar residues" evidence="1">
    <location>
        <begin position="78"/>
        <end position="91"/>
    </location>
</feature>
<proteinExistence type="predicted"/>
<dbReference type="EMBL" id="MU007009">
    <property type="protein sequence ID" value="KAF2436913.1"/>
    <property type="molecule type" value="Genomic_DNA"/>
</dbReference>
<dbReference type="Proteomes" id="UP000800235">
    <property type="component" value="Unassembled WGS sequence"/>
</dbReference>
<keyword evidence="3" id="KW-1185">Reference proteome</keyword>
<feature type="region of interest" description="Disordered" evidence="1">
    <location>
        <begin position="1"/>
        <end position="113"/>
    </location>
</feature>
<feature type="compositionally biased region" description="Basic and acidic residues" evidence="1">
    <location>
        <begin position="102"/>
        <end position="113"/>
    </location>
</feature>
<evidence type="ECO:0000313" key="3">
    <source>
        <dbReference type="Proteomes" id="UP000800235"/>
    </source>
</evidence>
<evidence type="ECO:0000313" key="2">
    <source>
        <dbReference type="EMBL" id="KAF2436913.1"/>
    </source>
</evidence>
<protein>
    <submittedName>
        <fullName evidence="2">Uncharacterized protein</fullName>
    </submittedName>
</protein>